<dbReference type="PANTHER" id="PTHR36576:SF1">
    <property type="entry name" value="UPF0654 PROTEIN C11D3.01C-RELATED"/>
    <property type="match status" value="1"/>
</dbReference>
<dbReference type="InterPro" id="IPR018824">
    <property type="entry name" value="Conidiation-specific_6"/>
</dbReference>
<dbReference type="PANTHER" id="PTHR36576">
    <property type="entry name" value="UPF0654 PROTEIN C11D3.01C-RELATED"/>
    <property type="match status" value="1"/>
</dbReference>
<evidence type="ECO:0000313" key="3">
    <source>
        <dbReference type="Proteomes" id="UP000310158"/>
    </source>
</evidence>
<accession>A0A4S4LZC6</accession>
<reference evidence="2 3" key="1">
    <citation type="submission" date="2019-02" db="EMBL/GenBank/DDBJ databases">
        <title>Genome sequencing of the rare red list fungi Bondarzewia mesenterica.</title>
        <authorList>
            <person name="Buettner E."/>
            <person name="Kellner H."/>
        </authorList>
    </citation>
    <scope>NUCLEOTIDE SEQUENCE [LARGE SCALE GENOMIC DNA]</scope>
    <source>
        <strain evidence="2 3">DSM 108281</strain>
    </source>
</reference>
<dbReference type="Proteomes" id="UP000310158">
    <property type="component" value="Unassembled WGS sequence"/>
</dbReference>
<dbReference type="OrthoDB" id="2290221at2759"/>
<feature type="region of interest" description="Disordered" evidence="1">
    <location>
        <begin position="309"/>
        <end position="336"/>
    </location>
</feature>
<protein>
    <recommendedName>
        <fullName evidence="4">HbrB-domain-containing protein</fullName>
    </recommendedName>
</protein>
<keyword evidence="3" id="KW-1185">Reference proteome</keyword>
<dbReference type="Pfam" id="PF10346">
    <property type="entry name" value="Con-6"/>
    <property type="match status" value="3"/>
</dbReference>
<evidence type="ECO:0000256" key="1">
    <source>
        <dbReference type="SAM" id="MobiDB-lite"/>
    </source>
</evidence>
<evidence type="ECO:0000313" key="2">
    <source>
        <dbReference type="EMBL" id="THH17875.1"/>
    </source>
</evidence>
<feature type="compositionally biased region" description="Polar residues" evidence="1">
    <location>
        <begin position="316"/>
        <end position="336"/>
    </location>
</feature>
<proteinExistence type="predicted"/>
<feature type="region of interest" description="Disordered" evidence="1">
    <location>
        <begin position="507"/>
        <end position="543"/>
    </location>
</feature>
<gene>
    <name evidence="2" type="ORF">EW146_g3031</name>
</gene>
<organism evidence="2 3">
    <name type="scientific">Bondarzewia mesenterica</name>
    <dbReference type="NCBI Taxonomy" id="1095465"/>
    <lineage>
        <taxon>Eukaryota</taxon>
        <taxon>Fungi</taxon>
        <taxon>Dikarya</taxon>
        <taxon>Basidiomycota</taxon>
        <taxon>Agaricomycotina</taxon>
        <taxon>Agaricomycetes</taxon>
        <taxon>Russulales</taxon>
        <taxon>Bondarzewiaceae</taxon>
        <taxon>Bondarzewia</taxon>
    </lineage>
</organism>
<evidence type="ECO:0008006" key="4">
    <source>
        <dbReference type="Google" id="ProtNLM"/>
    </source>
</evidence>
<dbReference type="Pfam" id="PF08539">
    <property type="entry name" value="HbrB"/>
    <property type="match status" value="1"/>
</dbReference>
<dbReference type="InterPro" id="IPR013745">
    <property type="entry name" value="Bit61/PRR5"/>
</dbReference>
<sequence>MDRPAPTVGRRSYETRPPSPPSAMYHDPNSDRGWLSNDETPRQVARGLAHGGGSNANQADGGALAASKRLAIFGDKLSSQSGAIGRASPVPGPTQLLPPRSHSHARGDSALSNFPLTRDRDSPIPAMSSSSTLTPSKVHPSPSKGSTRTYDSKLVSREMHRLGNLAHLPAALTPSLSAGPSFVIKLSHRKSMGELCMSWYFPSSMESLCEYLCRTPRESEDLNMLVKRHISSVVSNSPPKAIATLEAEASELIGSGMDTLNGKLAGIEDNKLVGRVVELWGFFWDQVLPYVEGVLLPLQTDPILSSLYRTPKTHRNSSPTRQNGKGSMSMSSHHIPTPSQIDVRTVALRSFRDKIILPIYTRLHTRLSMVRHESFSEGHTYPRLQQMLLVLVSQGRRQITSLSLTEPASQPTPGEAAVTHLLRLVRSPASHLRFNIDLNDPRQASAHSFLAGNIPRDRRGRIAQRPGPLQMNVSEEDEEDGAETPRLGFVDRDGDREREREFLEALKSPDPPGVRQSGGWGLGAFNEDGKEKADDEDEDEQPDWDHLQADVERMVEHKDPSRVAAGLKATLHNPNVSQEAKMQAEQRLEQMGALEHEPHHGRHAESETEHQHDNRVLGGYKATLNNESTSEEAKAHAREILHAAGYGIEKPQGASEEEHRSRVIAGYKAALHNDRVSPEAKAHARDYLREQGVM</sequence>
<comment type="caution">
    <text evidence="2">The sequence shown here is derived from an EMBL/GenBank/DDBJ whole genome shotgun (WGS) entry which is preliminary data.</text>
</comment>
<name>A0A4S4LZC6_9AGAM</name>
<dbReference type="GO" id="GO:0005737">
    <property type="term" value="C:cytoplasm"/>
    <property type="evidence" value="ECO:0007669"/>
    <property type="project" value="TreeGrafter"/>
</dbReference>
<dbReference type="AlphaFoldDB" id="A0A4S4LZC6"/>
<dbReference type="InterPro" id="IPR052670">
    <property type="entry name" value="UPF0654_domain"/>
</dbReference>
<feature type="region of interest" description="Disordered" evidence="1">
    <location>
        <begin position="459"/>
        <end position="495"/>
    </location>
</feature>
<dbReference type="EMBL" id="SGPL01000094">
    <property type="protein sequence ID" value="THH17875.1"/>
    <property type="molecule type" value="Genomic_DNA"/>
</dbReference>
<feature type="region of interest" description="Disordered" evidence="1">
    <location>
        <begin position="1"/>
        <end position="61"/>
    </location>
</feature>
<feature type="region of interest" description="Disordered" evidence="1">
    <location>
        <begin position="83"/>
        <end position="150"/>
    </location>
</feature>